<proteinExistence type="predicted"/>
<evidence type="ECO:0000313" key="20">
    <source>
        <dbReference type="EMBL" id="HHS62589.1"/>
    </source>
</evidence>
<dbReference type="InterPro" id="IPR016185">
    <property type="entry name" value="PreATP-grasp_dom_sf"/>
</dbReference>
<dbReference type="GO" id="GO:0004075">
    <property type="term" value="F:biotin carboxylase activity"/>
    <property type="evidence" value="ECO:0007669"/>
    <property type="project" value="UniProtKB-EC"/>
</dbReference>
<comment type="subunit">
    <text evidence="3 17">Acetyl-CoA carboxylase is a heterohexamer of biotin carboxyl carrier protein, biotin carboxylase and the two subunits of carboxyl transferase in a 2:2 complex.</text>
</comment>
<dbReference type="InterPro" id="IPR011054">
    <property type="entry name" value="Rudment_hybrid_motif"/>
</dbReference>
<keyword evidence="7" id="KW-0479">Metal-binding</keyword>
<dbReference type="PROSITE" id="PS00867">
    <property type="entry name" value="CPSASE_2"/>
    <property type="match status" value="1"/>
</dbReference>
<accession>A0A7C6EMK1</accession>
<dbReference type="SUPFAM" id="SSF56059">
    <property type="entry name" value="Glutathione synthetase ATP-binding domain-like"/>
    <property type="match status" value="1"/>
</dbReference>
<evidence type="ECO:0000256" key="13">
    <source>
        <dbReference type="ARBA" id="ARBA00023160"/>
    </source>
</evidence>
<keyword evidence="10 16" id="KW-0067">ATP-binding</keyword>
<evidence type="ECO:0000256" key="6">
    <source>
        <dbReference type="ARBA" id="ARBA00022598"/>
    </source>
</evidence>
<keyword evidence="14 17" id="KW-0092">Biotin</keyword>
<evidence type="ECO:0000256" key="3">
    <source>
        <dbReference type="ARBA" id="ARBA00011750"/>
    </source>
</evidence>
<keyword evidence="11" id="KW-0460">Magnesium</keyword>
<dbReference type="InterPro" id="IPR011764">
    <property type="entry name" value="Biotin_carboxylation_dom"/>
</dbReference>
<dbReference type="Gene3D" id="3.30.1490.20">
    <property type="entry name" value="ATP-grasp fold, A domain"/>
    <property type="match status" value="1"/>
</dbReference>
<evidence type="ECO:0000256" key="9">
    <source>
        <dbReference type="ARBA" id="ARBA00022832"/>
    </source>
</evidence>
<evidence type="ECO:0000256" key="11">
    <source>
        <dbReference type="ARBA" id="ARBA00022842"/>
    </source>
</evidence>
<comment type="function">
    <text evidence="1 17">This protein is a component of the acetyl coenzyme A carboxylase complex; first, biotin carboxylase catalyzes the carboxylation of the carrier protein and then the transcarboxylase transfers the carboxyl group to form malonyl-CoA.</text>
</comment>
<dbReference type="AlphaFoldDB" id="A0A7C6EMK1"/>
<evidence type="ECO:0000259" key="19">
    <source>
        <dbReference type="PROSITE" id="PS50979"/>
    </source>
</evidence>
<evidence type="ECO:0000256" key="4">
    <source>
        <dbReference type="ARBA" id="ARBA00013263"/>
    </source>
</evidence>
<evidence type="ECO:0000256" key="5">
    <source>
        <dbReference type="ARBA" id="ARBA00022516"/>
    </source>
</evidence>
<keyword evidence="8 16" id="KW-0547">Nucleotide-binding</keyword>
<dbReference type="FunFam" id="3.30.1490.20:FF:000018">
    <property type="entry name" value="Biotin carboxylase"/>
    <property type="match status" value="1"/>
</dbReference>
<evidence type="ECO:0000256" key="7">
    <source>
        <dbReference type="ARBA" id="ARBA00022723"/>
    </source>
</evidence>
<keyword evidence="5 17" id="KW-0444">Lipid biosynthesis</keyword>
<dbReference type="GO" id="GO:2001295">
    <property type="term" value="P:malonyl-CoA biosynthetic process"/>
    <property type="evidence" value="ECO:0007669"/>
    <property type="project" value="UniProtKB-UniPathway"/>
</dbReference>
<sequence length="449" mass="49445">MKFEKILIANRGEIAIRIIRAAKELNLKTVAIYSEADADALHTRLADEAVCIGPAPARESYLNITRIISATEITGARAIHPGYGFLAENAEFAEICESCGITFIGPKPEHIRAMGDKIKAKETVAKFGAYGIPGSDGEVENIRDGKKIASRIGYPIILKAAAGGGGKGMRIVRNEDEMESGFRIAQAEAKAAFGDPRLYIEKYIEKPRHIEVQILGDNEGNVVALGERECSIQRRHQKLIEESPSVAVDDNLRSKLMETAIKAAAGIGYQSAGTIEFLMDENKNFYFMEMNTRIQVEHPVTEMVTGIDILKEQIKIALGEKISFSQADIKLKGNAIECRINAEDPKKNFAPSPGKITFFHMPQGIGVRFDTHIFAGYTIPSQYDSLIGKLICHGNSRAEAIARMKRALEELVIEGISTTIPFHLEVMNNEKFVAGDISTKFIEENFGLK</sequence>
<dbReference type="EC" id="6.3.4.14" evidence="4 17"/>
<dbReference type="EMBL" id="DTHJ01000065">
    <property type="protein sequence ID" value="HHS62589.1"/>
    <property type="molecule type" value="Genomic_DNA"/>
</dbReference>
<evidence type="ECO:0000256" key="12">
    <source>
        <dbReference type="ARBA" id="ARBA00023098"/>
    </source>
</evidence>
<dbReference type="FunFam" id="3.30.470.20:FF:000028">
    <property type="entry name" value="Methylcrotonoyl-CoA carboxylase subunit alpha, mitochondrial"/>
    <property type="match status" value="1"/>
</dbReference>
<dbReference type="InterPro" id="IPR011761">
    <property type="entry name" value="ATP-grasp"/>
</dbReference>
<dbReference type="PROSITE" id="PS50979">
    <property type="entry name" value="BC"/>
    <property type="match status" value="1"/>
</dbReference>
<dbReference type="PROSITE" id="PS50975">
    <property type="entry name" value="ATP_GRASP"/>
    <property type="match status" value="1"/>
</dbReference>
<organism evidence="20">
    <name type="scientific">candidate division WOR-3 bacterium</name>
    <dbReference type="NCBI Taxonomy" id="2052148"/>
    <lineage>
        <taxon>Bacteria</taxon>
        <taxon>Bacteria division WOR-3</taxon>
    </lineage>
</organism>
<dbReference type="GO" id="GO:0046872">
    <property type="term" value="F:metal ion binding"/>
    <property type="evidence" value="ECO:0007669"/>
    <property type="project" value="UniProtKB-KW"/>
</dbReference>
<dbReference type="Pfam" id="PF02785">
    <property type="entry name" value="Biotin_carb_C"/>
    <property type="match status" value="1"/>
</dbReference>
<dbReference type="Pfam" id="PF02786">
    <property type="entry name" value="CPSase_L_D2"/>
    <property type="match status" value="1"/>
</dbReference>
<name>A0A7C6EMK1_UNCW3</name>
<dbReference type="NCBIfam" id="NF006367">
    <property type="entry name" value="PRK08591.1"/>
    <property type="match status" value="1"/>
</dbReference>
<evidence type="ECO:0000256" key="16">
    <source>
        <dbReference type="PROSITE-ProRule" id="PRU00409"/>
    </source>
</evidence>
<evidence type="ECO:0000256" key="15">
    <source>
        <dbReference type="ARBA" id="ARBA00048600"/>
    </source>
</evidence>
<dbReference type="Pfam" id="PF00289">
    <property type="entry name" value="Biotin_carb_N"/>
    <property type="match status" value="1"/>
</dbReference>
<dbReference type="InterPro" id="IPR005482">
    <property type="entry name" value="Biotin_COase_C"/>
</dbReference>
<keyword evidence="6 17" id="KW-0436">Ligase</keyword>
<dbReference type="InterPro" id="IPR005479">
    <property type="entry name" value="CPAse_ATP-bd"/>
</dbReference>
<evidence type="ECO:0000256" key="1">
    <source>
        <dbReference type="ARBA" id="ARBA00003761"/>
    </source>
</evidence>
<evidence type="ECO:0000256" key="8">
    <source>
        <dbReference type="ARBA" id="ARBA00022741"/>
    </source>
</evidence>
<evidence type="ECO:0000256" key="17">
    <source>
        <dbReference type="RuleBase" id="RU365063"/>
    </source>
</evidence>
<dbReference type="InterPro" id="IPR004549">
    <property type="entry name" value="Acetyl_CoA_COase_biotin_COase"/>
</dbReference>
<dbReference type="InterPro" id="IPR005481">
    <property type="entry name" value="BC-like_N"/>
</dbReference>
<protein>
    <recommendedName>
        <fullName evidence="4 17">Biotin carboxylase</fullName>
        <ecNumber evidence="4 17">6.3.4.14</ecNumber>
    </recommendedName>
    <alternativeName>
        <fullName evidence="17">Acetyl-coenzyme A carboxylase biotin carboxylase subunit A</fullName>
    </alternativeName>
</protein>
<dbReference type="PANTHER" id="PTHR48095:SF2">
    <property type="entry name" value="BIOTIN CARBOXYLASE, CHLOROPLASTIC"/>
    <property type="match status" value="1"/>
</dbReference>
<evidence type="ECO:0000259" key="18">
    <source>
        <dbReference type="PROSITE" id="PS50975"/>
    </source>
</evidence>
<dbReference type="GO" id="GO:0005524">
    <property type="term" value="F:ATP binding"/>
    <property type="evidence" value="ECO:0007669"/>
    <property type="project" value="UniProtKB-UniRule"/>
</dbReference>
<evidence type="ECO:0000256" key="2">
    <source>
        <dbReference type="ARBA" id="ARBA00004956"/>
    </source>
</evidence>
<feature type="domain" description="Biotin carboxylation" evidence="19">
    <location>
        <begin position="2"/>
        <end position="447"/>
    </location>
</feature>
<keyword evidence="9 17" id="KW-0276">Fatty acid metabolism</keyword>
<comment type="pathway">
    <text evidence="2 17">Lipid metabolism; malonyl-CoA biosynthesis; malonyl-CoA from acetyl-CoA: step 1/1.</text>
</comment>
<evidence type="ECO:0000256" key="10">
    <source>
        <dbReference type="ARBA" id="ARBA00022840"/>
    </source>
</evidence>
<dbReference type="Gene3D" id="3.40.50.20">
    <property type="match status" value="1"/>
</dbReference>
<dbReference type="InterPro" id="IPR051602">
    <property type="entry name" value="ACC_Biotin_Carboxylase"/>
</dbReference>
<comment type="catalytic activity">
    <reaction evidence="15 17">
        <text>N(6)-biotinyl-L-lysyl-[protein] + hydrogencarbonate + ATP = N(6)-carboxybiotinyl-L-lysyl-[protein] + ADP + phosphate + H(+)</text>
        <dbReference type="Rhea" id="RHEA:13501"/>
        <dbReference type="Rhea" id="RHEA-COMP:10505"/>
        <dbReference type="Rhea" id="RHEA-COMP:10506"/>
        <dbReference type="ChEBI" id="CHEBI:15378"/>
        <dbReference type="ChEBI" id="CHEBI:17544"/>
        <dbReference type="ChEBI" id="CHEBI:30616"/>
        <dbReference type="ChEBI" id="CHEBI:43474"/>
        <dbReference type="ChEBI" id="CHEBI:83144"/>
        <dbReference type="ChEBI" id="CHEBI:83145"/>
        <dbReference type="ChEBI" id="CHEBI:456216"/>
        <dbReference type="EC" id="6.3.4.14"/>
    </reaction>
</comment>
<dbReference type="InterPro" id="IPR013815">
    <property type="entry name" value="ATP_grasp_subdomain_1"/>
</dbReference>
<comment type="caution">
    <text evidence="20">The sequence shown here is derived from an EMBL/GenBank/DDBJ whole genome shotgun (WGS) entry which is preliminary data.</text>
</comment>
<dbReference type="NCBIfam" id="TIGR00514">
    <property type="entry name" value="accC"/>
    <property type="match status" value="1"/>
</dbReference>
<reference evidence="20" key="1">
    <citation type="journal article" date="2020" name="mSystems">
        <title>Genome- and Community-Level Interaction Insights into Carbon Utilization and Element Cycling Functions of Hydrothermarchaeota in Hydrothermal Sediment.</title>
        <authorList>
            <person name="Zhou Z."/>
            <person name="Liu Y."/>
            <person name="Xu W."/>
            <person name="Pan J."/>
            <person name="Luo Z.H."/>
            <person name="Li M."/>
        </authorList>
    </citation>
    <scope>NUCLEOTIDE SEQUENCE [LARGE SCALE GENOMIC DNA]</scope>
    <source>
        <strain evidence="20">SpSt-783</strain>
    </source>
</reference>
<dbReference type="PROSITE" id="PS00866">
    <property type="entry name" value="CPSASE_1"/>
    <property type="match status" value="1"/>
</dbReference>
<keyword evidence="13 17" id="KW-0275">Fatty acid biosynthesis</keyword>
<feature type="domain" description="ATP-grasp" evidence="18">
    <location>
        <begin position="121"/>
        <end position="318"/>
    </location>
</feature>
<gene>
    <name evidence="20" type="primary">accC</name>
    <name evidence="20" type="ORF">ENV70_03090</name>
</gene>
<dbReference type="PANTHER" id="PTHR48095">
    <property type="entry name" value="PYRUVATE CARBOXYLASE SUBUNIT A"/>
    <property type="match status" value="1"/>
</dbReference>
<keyword evidence="12 17" id="KW-0443">Lipid metabolism</keyword>
<dbReference type="Gene3D" id="3.30.470.20">
    <property type="entry name" value="ATP-grasp fold, B domain"/>
    <property type="match status" value="1"/>
</dbReference>
<evidence type="ECO:0000256" key="14">
    <source>
        <dbReference type="ARBA" id="ARBA00023267"/>
    </source>
</evidence>
<dbReference type="SUPFAM" id="SSF51246">
    <property type="entry name" value="Rudiment single hybrid motif"/>
    <property type="match status" value="1"/>
</dbReference>
<dbReference type="GO" id="GO:0006633">
    <property type="term" value="P:fatty acid biosynthetic process"/>
    <property type="evidence" value="ECO:0007669"/>
    <property type="project" value="UniProtKB-KW"/>
</dbReference>
<dbReference type="SUPFAM" id="SSF52440">
    <property type="entry name" value="PreATP-grasp domain"/>
    <property type="match status" value="1"/>
</dbReference>
<dbReference type="UniPathway" id="UPA00655">
    <property type="reaction ID" value="UER00711"/>
</dbReference>
<dbReference type="SMART" id="SM00878">
    <property type="entry name" value="Biotin_carb_C"/>
    <property type="match status" value="1"/>
</dbReference>
<dbReference type="FunFam" id="3.40.50.20:FF:000010">
    <property type="entry name" value="Propionyl-CoA carboxylase subunit alpha"/>
    <property type="match status" value="1"/>
</dbReference>